<dbReference type="InterPro" id="IPR058530">
    <property type="entry name" value="Baseplate_J-like_C"/>
</dbReference>
<comment type="similarity">
    <text evidence="1">Belongs to the Mu gp47/PBSX XkdT family.</text>
</comment>
<evidence type="ECO:0000313" key="5">
    <source>
        <dbReference type="Proteomes" id="UP000283586"/>
    </source>
</evidence>
<organism evidence="4 5">
    <name type="scientific">Roseburia intestinalis</name>
    <dbReference type="NCBI Taxonomy" id="166486"/>
    <lineage>
        <taxon>Bacteria</taxon>
        <taxon>Bacillati</taxon>
        <taxon>Bacillota</taxon>
        <taxon>Clostridia</taxon>
        <taxon>Lachnospirales</taxon>
        <taxon>Lachnospiraceae</taxon>
        <taxon>Roseburia</taxon>
    </lineage>
</organism>
<dbReference type="Pfam" id="PF26078">
    <property type="entry name" value="Baseplate_J_M"/>
    <property type="match status" value="1"/>
</dbReference>
<dbReference type="PANTHER" id="PTHR37829:SF3">
    <property type="entry name" value="PROTEIN JAYE-RELATED"/>
    <property type="match status" value="1"/>
</dbReference>
<name>A0A3R6K7M1_9FIRM</name>
<dbReference type="InterPro" id="IPR058531">
    <property type="entry name" value="Baseplate_J_M"/>
</dbReference>
<reference evidence="4 5" key="1">
    <citation type="submission" date="2018-08" db="EMBL/GenBank/DDBJ databases">
        <title>A genome reference for cultivated species of the human gut microbiota.</title>
        <authorList>
            <person name="Zou Y."/>
            <person name="Xue W."/>
            <person name="Luo G."/>
        </authorList>
    </citation>
    <scope>NUCLEOTIDE SEQUENCE [LARGE SCALE GENOMIC DNA]</scope>
    <source>
        <strain evidence="4 5">AF31-21AC</strain>
    </source>
</reference>
<evidence type="ECO:0000313" key="4">
    <source>
        <dbReference type="EMBL" id="RHN07185.1"/>
    </source>
</evidence>
<evidence type="ECO:0008006" key="6">
    <source>
        <dbReference type="Google" id="ProtNLM"/>
    </source>
</evidence>
<feature type="domain" description="Baseplate J-like C-terminal" evidence="3">
    <location>
        <begin position="263"/>
        <end position="354"/>
    </location>
</feature>
<dbReference type="Pfam" id="PF26079">
    <property type="entry name" value="Baseplate_J_C"/>
    <property type="match status" value="1"/>
</dbReference>
<evidence type="ECO:0000259" key="3">
    <source>
        <dbReference type="Pfam" id="PF26079"/>
    </source>
</evidence>
<sequence>MFDDRTYNNILDEMLDEFGQDVDTGEASLAFNACDKIAEKLEETYGDMDAINRNMSPDTMDLDHLIQYGELQRGVSYNYATAPVVKGEFQQEIEIGQQFICNDFTYTVSELIDGFAYKLTCDTEGVEANTNTGELVPADYVDDYKGGKITEILRSGMNDEDEEVYREKVIETFYSKAFGGNIADYREKVDELDGVGGCKPKRRDRTSSWIYITIIGSDFGVPSQEIVKRVQDAVDPEQSHGEGDGIANICHNVLIQAVEAVPVSVSVKVVWDSGYSTDTSKSKIEAAIQEYLSTIRKSWESSKMNNQYIRISQVEARILSVEGVIDVIETKLNDKEENVTLAYTQIPTFGGVAIV</sequence>
<feature type="domain" description="Baseplate J-like central" evidence="2">
    <location>
        <begin position="177"/>
        <end position="238"/>
    </location>
</feature>
<dbReference type="Proteomes" id="UP000283586">
    <property type="component" value="Unassembled WGS sequence"/>
</dbReference>
<protein>
    <recommendedName>
        <fullName evidence="6">Baseplate protein J-like domain-containing protein</fullName>
    </recommendedName>
</protein>
<evidence type="ECO:0000256" key="1">
    <source>
        <dbReference type="ARBA" id="ARBA00038087"/>
    </source>
</evidence>
<comment type="caution">
    <text evidence="4">The sequence shown here is derived from an EMBL/GenBank/DDBJ whole genome shotgun (WGS) entry which is preliminary data.</text>
</comment>
<accession>A0A3R6K7M1</accession>
<gene>
    <name evidence="4" type="ORF">DWZ31_11440</name>
</gene>
<proteinExistence type="inferred from homology"/>
<evidence type="ECO:0000259" key="2">
    <source>
        <dbReference type="Pfam" id="PF26078"/>
    </source>
</evidence>
<dbReference type="PANTHER" id="PTHR37829">
    <property type="entry name" value="PHAGE-LIKE ELEMENT PBSX PROTEIN XKDT"/>
    <property type="match status" value="1"/>
</dbReference>
<dbReference type="InterPro" id="IPR052399">
    <property type="entry name" value="Phage_Baseplate_Assmbl_Protein"/>
</dbReference>
<dbReference type="AlphaFoldDB" id="A0A3R6K7M1"/>
<dbReference type="EMBL" id="QRQN01000013">
    <property type="protein sequence ID" value="RHN07185.1"/>
    <property type="molecule type" value="Genomic_DNA"/>
</dbReference>
<dbReference type="RefSeq" id="WP_118412428.1">
    <property type="nucleotide sequence ID" value="NZ_QRPI01000004.1"/>
</dbReference>